<reference evidence="1 2" key="1">
    <citation type="submission" date="2019-05" db="EMBL/GenBank/DDBJ databases">
        <title>Another draft genome of Portunus trituberculatus and its Hox gene families provides insights of decapod evolution.</title>
        <authorList>
            <person name="Jeong J.-H."/>
            <person name="Song I."/>
            <person name="Kim S."/>
            <person name="Choi T."/>
            <person name="Kim D."/>
            <person name="Ryu S."/>
            <person name="Kim W."/>
        </authorList>
    </citation>
    <scope>NUCLEOTIDE SEQUENCE [LARGE SCALE GENOMIC DNA]</scope>
    <source>
        <tissue evidence="1">Muscle</tissue>
    </source>
</reference>
<organism evidence="1 2">
    <name type="scientific">Portunus trituberculatus</name>
    <name type="common">Swimming crab</name>
    <name type="synonym">Neptunus trituberculatus</name>
    <dbReference type="NCBI Taxonomy" id="210409"/>
    <lineage>
        <taxon>Eukaryota</taxon>
        <taxon>Metazoa</taxon>
        <taxon>Ecdysozoa</taxon>
        <taxon>Arthropoda</taxon>
        <taxon>Crustacea</taxon>
        <taxon>Multicrustacea</taxon>
        <taxon>Malacostraca</taxon>
        <taxon>Eumalacostraca</taxon>
        <taxon>Eucarida</taxon>
        <taxon>Decapoda</taxon>
        <taxon>Pleocyemata</taxon>
        <taxon>Brachyura</taxon>
        <taxon>Eubrachyura</taxon>
        <taxon>Portunoidea</taxon>
        <taxon>Portunidae</taxon>
        <taxon>Portuninae</taxon>
        <taxon>Portunus</taxon>
    </lineage>
</organism>
<comment type="caution">
    <text evidence="1">The sequence shown here is derived from an EMBL/GenBank/DDBJ whole genome shotgun (WGS) entry which is preliminary data.</text>
</comment>
<protein>
    <submittedName>
        <fullName evidence="1">Uncharacterized protein</fullName>
    </submittedName>
</protein>
<keyword evidence="2" id="KW-1185">Reference proteome</keyword>
<accession>A0A5B7G1E4</accession>
<dbReference type="AlphaFoldDB" id="A0A5B7G1E4"/>
<name>A0A5B7G1E4_PORTR</name>
<evidence type="ECO:0000313" key="1">
    <source>
        <dbReference type="EMBL" id="MPC51073.1"/>
    </source>
</evidence>
<dbReference type="EMBL" id="VSRR010009928">
    <property type="protein sequence ID" value="MPC51073.1"/>
    <property type="molecule type" value="Genomic_DNA"/>
</dbReference>
<gene>
    <name evidence="1" type="ORF">E2C01_044910</name>
</gene>
<sequence length="23" mass="2578">MRGMRGLLGSCLKACVYSAREYL</sequence>
<evidence type="ECO:0000313" key="2">
    <source>
        <dbReference type="Proteomes" id="UP000324222"/>
    </source>
</evidence>
<dbReference type="Proteomes" id="UP000324222">
    <property type="component" value="Unassembled WGS sequence"/>
</dbReference>
<proteinExistence type="predicted"/>